<reference evidence="1" key="1">
    <citation type="journal article" date="2015" name="Nature">
        <title>Complex archaea that bridge the gap between prokaryotes and eukaryotes.</title>
        <authorList>
            <person name="Spang A."/>
            <person name="Saw J.H."/>
            <person name="Jorgensen S.L."/>
            <person name="Zaremba-Niedzwiedzka K."/>
            <person name="Martijn J."/>
            <person name="Lind A.E."/>
            <person name="van Eijk R."/>
            <person name="Schleper C."/>
            <person name="Guy L."/>
            <person name="Ettema T.J."/>
        </authorList>
    </citation>
    <scope>NUCLEOTIDE SEQUENCE</scope>
</reference>
<gene>
    <name evidence="1" type="ORF">LCGC14_2338320</name>
</gene>
<name>A0A0F9CDK4_9ZZZZ</name>
<dbReference type="EMBL" id="LAZR01033768">
    <property type="protein sequence ID" value="KKL47159.1"/>
    <property type="molecule type" value="Genomic_DNA"/>
</dbReference>
<organism evidence="1">
    <name type="scientific">marine sediment metagenome</name>
    <dbReference type="NCBI Taxonomy" id="412755"/>
    <lineage>
        <taxon>unclassified sequences</taxon>
        <taxon>metagenomes</taxon>
        <taxon>ecological metagenomes</taxon>
    </lineage>
</organism>
<evidence type="ECO:0000313" key="1">
    <source>
        <dbReference type="EMBL" id="KKL47159.1"/>
    </source>
</evidence>
<protein>
    <recommendedName>
        <fullName evidence="2">Terminase large subunit gp17-like C-terminal domain-containing protein</fullName>
    </recommendedName>
</protein>
<dbReference type="AlphaFoldDB" id="A0A0F9CDK4"/>
<accession>A0A0F9CDK4</accession>
<feature type="non-terminal residue" evidence="1">
    <location>
        <position position="1"/>
    </location>
</feature>
<comment type="caution">
    <text evidence="1">The sequence shown here is derived from an EMBL/GenBank/DDBJ whole genome shotgun (WGS) entry which is preliminary data.</text>
</comment>
<evidence type="ECO:0008006" key="2">
    <source>
        <dbReference type="Google" id="ProtNLM"/>
    </source>
</evidence>
<dbReference type="Gene3D" id="3.30.420.280">
    <property type="match status" value="1"/>
</dbReference>
<proteinExistence type="predicted"/>
<sequence length="319" mass="37112">KNPNKKIILPSTPPTTPDHPFKRYAEEAKAVGAYSHFTIYDAGYSQEEIDRIASKIDGGKDSTYFKREYLAQFIVEEELQIIPEWKPEYVQDVKKNDLFQFYTIVESLDIGYRDFTAWIMGYYDFANARLIIEYEYSLRENEFTTETLAKGIKKHEDDYRKLNVTRIRRISDNNNLNLVADLSRLHKLPFSPVRKNVKDGKQTHNKEWMVSQTRKCINDGKLIIHPRCKMLIASLEFGIWKAGHSEFAKSEKLGHYDFVDALIYLIAGLIPAVRNINPIPPLYKINVSRTMFPSNKLPVQRENPQDAEILKLFPIIFKG</sequence>